<organism evidence="3 4">
    <name type="scientific">Sordaria macrospora</name>
    <dbReference type="NCBI Taxonomy" id="5147"/>
    <lineage>
        <taxon>Eukaryota</taxon>
        <taxon>Fungi</taxon>
        <taxon>Dikarya</taxon>
        <taxon>Ascomycota</taxon>
        <taxon>Pezizomycotina</taxon>
        <taxon>Sordariomycetes</taxon>
        <taxon>Sordariomycetidae</taxon>
        <taxon>Sordariales</taxon>
        <taxon>Sordariaceae</taxon>
        <taxon>Sordaria</taxon>
    </lineage>
</organism>
<comment type="caution">
    <text evidence="3">The sequence shown here is derived from an EMBL/GenBank/DDBJ whole genome shotgun (WGS) entry which is preliminary data.</text>
</comment>
<dbReference type="CDD" id="cd12087">
    <property type="entry name" value="TM_EGFR-like"/>
    <property type="match status" value="1"/>
</dbReference>
<name>A0A8S8ZM45_SORMA</name>
<evidence type="ECO:0000256" key="2">
    <source>
        <dbReference type="SAM" id="Phobius"/>
    </source>
</evidence>
<feature type="region of interest" description="Disordered" evidence="1">
    <location>
        <begin position="1"/>
        <end position="223"/>
    </location>
</feature>
<dbReference type="Proteomes" id="UP000433876">
    <property type="component" value="Unassembled WGS sequence"/>
</dbReference>
<dbReference type="EMBL" id="NMPR01000135">
    <property type="protein sequence ID" value="KAA8629465.1"/>
    <property type="molecule type" value="Genomic_DNA"/>
</dbReference>
<feature type="compositionally biased region" description="Polar residues" evidence="1">
    <location>
        <begin position="492"/>
        <end position="515"/>
    </location>
</feature>
<feature type="transmembrane region" description="Helical" evidence="2">
    <location>
        <begin position="288"/>
        <end position="308"/>
    </location>
</feature>
<proteinExistence type="predicted"/>
<reference evidence="3 4" key="1">
    <citation type="submission" date="2017-07" db="EMBL/GenBank/DDBJ databases">
        <title>Genome sequence of the Sordaria macrospora wild type strain R19027.</title>
        <authorList>
            <person name="Nowrousian M."/>
            <person name="Teichert I."/>
            <person name="Kueck U."/>
        </authorList>
    </citation>
    <scope>NUCLEOTIDE SEQUENCE [LARGE SCALE GENOMIC DNA]</scope>
    <source>
        <strain evidence="3 4">R19027</strain>
        <tissue evidence="3">Mycelium</tissue>
    </source>
</reference>
<feature type="region of interest" description="Disordered" evidence="1">
    <location>
        <begin position="378"/>
        <end position="414"/>
    </location>
</feature>
<protein>
    <submittedName>
        <fullName evidence="3">Uncharacterized protein</fullName>
    </submittedName>
</protein>
<evidence type="ECO:0000313" key="4">
    <source>
        <dbReference type="Proteomes" id="UP000433876"/>
    </source>
</evidence>
<feature type="compositionally biased region" description="Polar residues" evidence="1">
    <location>
        <begin position="163"/>
        <end position="179"/>
    </location>
</feature>
<sequence>MASRTRVTVKNNRVSTAETKKGAATAVSENITFTQSPGQTTSSGKGANPAGIIENTGSPVNSIGPVTGSGKSIGHPGLSSPSALPLTVSGGSSGNTDSTPNSAPLVTANPADLTLGKPTDSSVTVSPTPETTSTEISTSFSSTPPMTTSTDSETDTVPTTPPFKTTNAAGSNKSPTQESAAEATTEINSSGSKGGPAPQHSDGNGYTKDPHIPATTATRTMGEVTITTVDGTVGSELETLATEPGLAITTTSLPSISPTSSTSQVDGAISFEGEKKTSSGGDGPNKGAIIGGLIAGLVVVGAILFFLWRRRKTSRKRHSASSTSHLLTSKNAGKKLSDKDCYPFDDSSSSSGNTVGRTSPWPIKGAATATATTCNSVRQQPVSGAGTGATCSRPGHNPVSPISPGGGDAASLDGLSSLSRGSSFSYASDDYSCRGSAASNTGSMYQATALAYPAPGQVTPVMMPGAGYPATARIVNLSPKPQKPEMVMVRNSNRNSSTAELVSPSRNPSRSTTGEKSAGKRASLLWDKEACGTGISSFVVEAGYMDETAVAAVHGKEFGGIINSVCTFADWRDTDAGGVRRGVIWADENCLLDRDIGERSEKGEEAWREEWEVSIEYHTYKKKHLSSLTSGYHTFNFCTALPQLIVPAGR</sequence>
<feature type="compositionally biased region" description="Low complexity" evidence="1">
    <location>
        <begin position="118"/>
        <end position="158"/>
    </location>
</feature>
<keyword evidence="2" id="KW-0472">Membrane</keyword>
<feature type="compositionally biased region" description="Polar residues" evidence="1">
    <location>
        <begin position="27"/>
        <end position="45"/>
    </location>
</feature>
<evidence type="ECO:0000313" key="3">
    <source>
        <dbReference type="EMBL" id="KAA8629465.1"/>
    </source>
</evidence>
<keyword evidence="2" id="KW-0812">Transmembrane</keyword>
<keyword evidence="2" id="KW-1133">Transmembrane helix</keyword>
<gene>
    <name evidence="3" type="ORF">SMACR_03748</name>
</gene>
<feature type="compositionally biased region" description="Polar residues" evidence="1">
    <location>
        <begin position="94"/>
        <end position="104"/>
    </location>
</feature>
<accession>A0A8S8ZM45</accession>
<feature type="region of interest" description="Disordered" evidence="1">
    <location>
        <begin position="492"/>
        <end position="520"/>
    </location>
</feature>
<feature type="compositionally biased region" description="Polar residues" evidence="1">
    <location>
        <begin position="1"/>
        <end position="17"/>
    </location>
</feature>
<dbReference type="AlphaFoldDB" id="A0A8S8ZM45"/>
<dbReference type="VEuPathDB" id="FungiDB:SMAC_03748"/>
<evidence type="ECO:0000256" key="1">
    <source>
        <dbReference type="SAM" id="MobiDB-lite"/>
    </source>
</evidence>